<keyword evidence="2" id="KW-1185">Reference proteome</keyword>
<dbReference type="Proteomes" id="UP000662904">
    <property type="component" value="Chromosome"/>
</dbReference>
<dbReference type="EMBL" id="CP059066">
    <property type="protein sequence ID" value="QSQ08381.1"/>
    <property type="molecule type" value="Genomic_DNA"/>
</dbReference>
<name>A0A8A0RIV4_9FIRM</name>
<accession>A0A8A0RIV4</accession>
<evidence type="ECO:0000313" key="2">
    <source>
        <dbReference type="Proteomes" id="UP000662904"/>
    </source>
</evidence>
<dbReference type="KEGG" id="kme:H0A61_00703"/>
<protein>
    <submittedName>
        <fullName evidence="1">Uncharacterized protein</fullName>
    </submittedName>
</protein>
<proteinExistence type="predicted"/>
<organism evidence="1 2">
    <name type="scientific">Koleobacter methoxysyntrophicus</name>
    <dbReference type="NCBI Taxonomy" id="2751313"/>
    <lineage>
        <taxon>Bacteria</taxon>
        <taxon>Bacillati</taxon>
        <taxon>Bacillota</taxon>
        <taxon>Clostridia</taxon>
        <taxon>Koleobacterales</taxon>
        <taxon>Koleobacteraceae</taxon>
        <taxon>Koleobacter</taxon>
    </lineage>
</organism>
<gene>
    <name evidence="1" type="ORF">H0A61_00703</name>
</gene>
<sequence>MKKMVFIIGLIIFTAFLMNGCINKTGTIEDLNVEKTINDKFKDASSTWQLCKILYKRGINDNETIVFYLSKRGLINIARIARIDDKWEVKVATPGEVEKGDAISWSWSLLCNPPVEENYEVGAVFYGYINNPAVAKVIVSSKDGEFYKEAETKDFYVNDKKI</sequence>
<dbReference type="RefSeq" id="WP_206708595.1">
    <property type="nucleotide sequence ID" value="NZ_CP059066.1"/>
</dbReference>
<evidence type="ECO:0000313" key="1">
    <source>
        <dbReference type="EMBL" id="QSQ08381.1"/>
    </source>
</evidence>
<dbReference type="AlphaFoldDB" id="A0A8A0RIV4"/>
<reference evidence="1" key="1">
    <citation type="submission" date="2020-07" db="EMBL/GenBank/DDBJ databases">
        <title>Koleobacter methoxysyntrophicus gen. nov., sp. nov., a novel anaerobic bacterium isolated from deep subsurface oil field and proposal of Koleobacterales ord. nov. in the phylum Firmicutes.</title>
        <authorList>
            <person name="Sakamoto S."/>
            <person name="Tamaki H."/>
        </authorList>
    </citation>
    <scope>NUCLEOTIDE SEQUENCE</scope>
    <source>
        <strain evidence="1">NRmbB1</strain>
    </source>
</reference>